<dbReference type="EMBL" id="JAYMGO010000022">
    <property type="protein sequence ID" value="KAL1250672.1"/>
    <property type="molecule type" value="Genomic_DNA"/>
</dbReference>
<accession>A0ABR3LCP7</accession>
<reference evidence="1 2" key="1">
    <citation type="submission" date="2023-09" db="EMBL/GenBank/DDBJ databases">
        <authorList>
            <person name="Wang M."/>
        </authorList>
    </citation>
    <scope>NUCLEOTIDE SEQUENCE [LARGE SCALE GENOMIC DNA]</scope>
    <source>
        <strain evidence="1">GT-2023</strain>
        <tissue evidence="1">Liver</tissue>
    </source>
</reference>
<keyword evidence="2" id="KW-1185">Reference proteome</keyword>
<evidence type="ECO:0000313" key="1">
    <source>
        <dbReference type="EMBL" id="KAL1250672.1"/>
    </source>
</evidence>
<comment type="caution">
    <text evidence="1">The sequence shown here is derived from an EMBL/GenBank/DDBJ whole genome shotgun (WGS) entry which is preliminary data.</text>
</comment>
<organism evidence="1 2">
    <name type="scientific">Cirrhinus molitorella</name>
    <name type="common">mud carp</name>
    <dbReference type="NCBI Taxonomy" id="172907"/>
    <lineage>
        <taxon>Eukaryota</taxon>
        <taxon>Metazoa</taxon>
        <taxon>Chordata</taxon>
        <taxon>Craniata</taxon>
        <taxon>Vertebrata</taxon>
        <taxon>Euteleostomi</taxon>
        <taxon>Actinopterygii</taxon>
        <taxon>Neopterygii</taxon>
        <taxon>Teleostei</taxon>
        <taxon>Ostariophysi</taxon>
        <taxon>Cypriniformes</taxon>
        <taxon>Cyprinidae</taxon>
        <taxon>Labeoninae</taxon>
        <taxon>Labeonini</taxon>
        <taxon>Cirrhinus</taxon>
    </lineage>
</organism>
<name>A0ABR3LCP7_9TELE</name>
<sequence length="115" mass="13238">MDLVDCIPCGFVQGSYIIDELILDIAKKAVLHASQSSSIFFGFVFHASSFILPNTHSMMFMSGDWAGQSWNILIFFALRNFDVEMECCFWATDFDLEAFRDRIRQNCSGDHMDFR</sequence>
<evidence type="ECO:0000313" key="2">
    <source>
        <dbReference type="Proteomes" id="UP001558613"/>
    </source>
</evidence>
<protein>
    <submittedName>
        <fullName evidence="1">Uncharacterized protein</fullName>
    </submittedName>
</protein>
<proteinExistence type="predicted"/>
<dbReference type="Proteomes" id="UP001558613">
    <property type="component" value="Unassembled WGS sequence"/>
</dbReference>
<gene>
    <name evidence="1" type="ORF">QQF64_018468</name>
</gene>